<feature type="compositionally biased region" description="Basic and acidic residues" evidence="1">
    <location>
        <begin position="152"/>
        <end position="165"/>
    </location>
</feature>
<feature type="compositionally biased region" description="Basic and acidic residues" evidence="1">
    <location>
        <begin position="375"/>
        <end position="396"/>
    </location>
</feature>
<feature type="compositionally biased region" description="Basic and acidic residues" evidence="1">
    <location>
        <begin position="407"/>
        <end position="422"/>
    </location>
</feature>
<sequence>MVKLKKTPQLLISSPGADTKNGDGNLPRKTTKPVDHWAFLNEIEAPMWVDLTLECDTTYQDKDDEWFHTSHPFHQYSSRELISTFSLSGEGCANSDFVLQGPASPKLPPSVSRSRGTHCKSMELGQGKQRITSNKLHLVKNLSSKSSSMNSRSDKVIKGKPSDGKLKGRVNSKSALVGESCESCLTETTARADREPVTGFCYQETCLKSSAFSRGENNSTSTITTETTGQQSVEVCSQIFGSSSGLLSSLRVSLRRSCVTRQALRMEVKNRMQSEGQTSSSSKSSVGSSSNPSADRKNLTVSQKKEKTPDSRNVMRMSRAPTYKVNGLNISRAPSVQARDMLCKSNRGINQEATKAKVLLPRVVDAHAPLSTATTDKKTVRADHCNRTNGDGKENGTGRLGLGVKSSRRENKAERAKPDPKVMKTRQQQKSDGENLVGLKEKSDDPSKVKKSASMVEKTYYR</sequence>
<feature type="region of interest" description="Disordered" evidence="1">
    <location>
        <begin position="268"/>
        <end position="328"/>
    </location>
</feature>
<evidence type="ECO:0000256" key="1">
    <source>
        <dbReference type="SAM" id="MobiDB-lite"/>
    </source>
</evidence>
<feature type="region of interest" description="Disordered" evidence="1">
    <location>
        <begin position="143"/>
        <end position="165"/>
    </location>
</feature>
<reference evidence="3" key="1">
    <citation type="submission" date="2024-07" db="EMBL/GenBank/DDBJ databases">
        <title>Two chromosome-level genome assemblies of Korean endemic species Abeliophyllum distichum and Forsythia ovata (Oleaceae).</title>
        <authorList>
            <person name="Jang H."/>
        </authorList>
    </citation>
    <scope>NUCLEOTIDE SEQUENCE [LARGE SCALE GENOMIC DNA]</scope>
</reference>
<dbReference type="Proteomes" id="UP001604277">
    <property type="component" value="Unassembled WGS sequence"/>
</dbReference>
<proteinExistence type="predicted"/>
<protein>
    <submittedName>
        <fullName evidence="2">Uncharacterized protein</fullName>
    </submittedName>
</protein>
<dbReference type="AlphaFoldDB" id="A0ABD1QAM2"/>
<evidence type="ECO:0000313" key="2">
    <source>
        <dbReference type="EMBL" id="KAL2472852.1"/>
    </source>
</evidence>
<name>A0ABD1QAM2_9LAMI</name>
<evidence type="ECO:0000313" key="3">
    <source>
        <dbReference type="Proteomes" id="UP001604277"/>
    </source>
</evidence>
<organism evidence="2 3">
    <name type="scientific">Forsythia ovata</name>
    <dbReference type="NCBI Taxonomy" id="205694"/>
    <lineage>
        <taxon>Eukaryota</taxon>
        <taxon>Viridiplantae</taxon>
        <taxon>Streptophyta</taxon>
        <taxon>Embryophyta</taxon>
        <taxon>Tracheophyta</taxon>
        <taxon>Spermatophyta</taxon>
        <taxon>Magnoliopsida</taxon>
        <taxon>eudicotyledons</taxon>
        <taxon>Gunneridae</taxon>
        <taxon>Pentapetalae</taxon>
        <taxon>asterids</taxon>
        <taxon>lamiids</taxon>
        <taxon>Lamiales</taxon>
        <taxon>Oleaceae</taxon>
        <taxon>Forsythieae</taxon>
        <taxon>Forsythia</taxon>
    </lineage>
</organism>
<dbReference type="EMBL" id="JBFOLJ010000015">
    <property type="protein sequence ID" value="KAL2472852.1"/>
    <property type="molecule type" value="Genomic_DNA"/>
</dbReference>
<keyword evidence="3" id="KW-1185">Reference proteome</keyword>
<feature type="compositionally biased region" description="Basic and acidic residues" evidence="1">
    <location>
        <begin position="429"/>
        <end position="448"/>
    </location>
</feature>
<comment type="caution">
    <text evidence="2">The sequence shown here is derived from an EMBL/GenBank/DDBJ whole genome shotgun (WGS) entry which is preliminary data.</text>
</comment>
<feature type="compositionally biased region" description="Basic and acidic residues" evidence="1">
    <location>
        <begin position="294"/>
        <end position="310"/>
    </location>
</feature>
<accession>A0ABD1QAM2</accession>
<gene>
    <name evidence="2" type="ORF">Fot_48588</name>
</gene>
<feature type="compositionally biased region" description="Low complexity" evidence="1">
    <location>
        <begin position="279"/>
        <end position="293"/>
    </location>
</feature>
<feature type="region of interest" description="Disordered" evidence="1">
    <location>
        <begin position="1"/>
        <end position="30"/>
    </location>
</feature>
<feature type="region of interest" description="Disordered" evidence="1">
    <location>
        <begin position="375"/>
        <end position="462"/>
    </location>
</feature>